<keyword evidence="8" id="KW-1185">Reference proteome</keyword>
<dbReference type="RefSeq" id="WP_167676392.1">
    <property type="nucleotide sequence ID" value="NZ_CP050313.1"/>
</dbReference>
<sequence>MLKGRIKARVSQEYQYAINQYNDALNKVSTDVSLAATLFKFTIHEHLSSLHGLILQPTPALTHLNRYREIAYQLRNDYFIASAELMLGRYYNRVSEQAKSLQHYTEAFRVSSRTRYSGLKAMAQLNLARTYRDLDQWDEALKHAHDAAISFQELGRGPYVSEAFVVIAMTYAAQEKWNKAIDHYLNAQQINEDLGNELAQALANHNIAEAYYNLNNPSAALTYINMANEIFRAKNVKHYLVANESLYAQILIKQQMWPQAIEHANQSLAIAREKGLIEQELESLKHLSTAYRNSGELNLALDVIDNIIALTQAQEKQKHETNSDNNTELTEQKLKFELGLQQAKLSQKLMIISKSNLLSFC</sequence>
<dbReference type="SMART" id="SM00028">
    <property type="entry name" value="TPR"/>
    <property type="match status" value="5"/>
</dbReference>
<dbReference type="InterPro" id="IPR051476">
    <property type="entry name" value="Bac_ResReg_Asp_Phosphatase"/>
</dbReference>
<dbReference type="Pfam" id="PF13424">
    <property type="entry name" value="TPR_12"/>
    <property type="match status" value="1"/>
</dbReference>
<evidence type="ECO:0000256" key="5">
    <source>
        <dbReference type="ARBA" id="ARBA00038253"/>
    </source>
</evidence>
<dbReference type="PANTHER" id="PTHR46630">
    <property type="entry name" value="TETRATRICOPEPTIDE REPEAT PROTEIN 29"/>
    <property type="match status" value="1"/>
</dbReference>
<comment type="subcellular location">
    <subcellularLocation>
        <location evidence="1">Cytoplasm</location>
    </subcellularLocation>
</comment>
<dbReference type="GO" id="GO:0005737">
    <property type="term" value="C:cytoplasm"/>
    <property type="evidence" value="ECO:0007669"/>
    <property type="project" value="UniProtKB-SubCell"/>
</dbReference>
<evidence type="ECO:0000256" key="3">
    <source>
        <dbReference type="ARBA" id="ARBA00022737"/>
    </source>
</evidence>
<evidence type="ECO:0000256" key="6">
    <source>
        <dbReference type="PROSITE-ProRule" id="PRU00339"/>
    </source>
</evidence>
<proteinExistence type="inferred from homology"/>
<keyword evidence="2" id="KW-0963">Cytoplasm</keyword>
<dbReference type="InterPro" id="IPR019734">
    <property type="entry name" value="TPR_rpt"/>
</dbReference>
<dbReference type="SUPFAM" id="SSF48452">
    <property type="entry name" value="TPR-like"/>
    <property type="match status" value="2"/>
</dbReference>
<gene>
    <name evidence="7" type="ORF">HBH39_05595</name>
</gene>
<evidence type="ECO:0000256" key="4">
    <source>
        <dbReference type="ARBA" id="ARBA00022803"/>
    </source>
</evidence>
<dbReference type="EMBL" id="CP050313">
    <property type="protein sequence ID" value="QIR14041.1"/>
    <property type="molecule type" value="Genomic_DNA"/>
</dbReference>
<feature type="repeat" description="TPR" evidence="6">
    <location>
        <begin position="161"/>
        <end position="194"/>
    </location>
</feature>
<name>A0A6G9QJK1_9GAMM</name>
<keyword evidence="4 6" id="KW-0802">TPR repeat</keyword>
<accession>A0A6G9QJK1</accession>
<evidence type="ECO:0000256" key="1">
    <source>
        <dbReference type="ARBA" id="ARBA00004496"/>
    </source>
</evidence>
<dbReference type="Proteomes" id="UP000502608">
    <property type="component" value="Chromosome"/>
</dbReference>
<keyword evidence="3" id="KW-0677">Repeat</keyword>
<dbReference type="PANTHER" id="PTHR46630:SF1">
    <property type="entry name" value="TETRATRICOPEPTIDE REPEAT PROTEIN 29"/>
    <property type="match status" value="1"/>
</dbReference>
<protein>
    <submittedName>
        <fullName evidence="7">Tetratricopeptide repeat protein</fullName>
    </submittedName>
</protein>
<evidence type="ECO:0000313" key="8">
    <source>
        <dbReference type="Proteomes" id="UP000502608"/>
    </source>
</evidence>
<organism evidence="7 8">
    <name type="scientific">Shewanella aestuarii</name>
    <dbReference type="NCBI Taxonomy" id="1028752"/>
    <lineage>
        <taxon>Bacteria</taxon>
        <taxon>Pseudomonadati</taxon>
        <taxon>Pseudomonadota</taxon>
        <taxon>Gammaproteobacteria</taxon>
        <taxon>Alteromonadales</taxon>
        <taxon>Shewanellaceae</taxon>
        <taxon>Shewanella</taxon>
    </lineage>
</organism>
<dbReference type="InterPro" id="IPR011990">
    <property type="entry name" value="TPR-like_helical_dom_sf"/>
</dbReference>
<dbReference type="Gene3D" id="1.25.40.10">
    <property type="entry name" value="Tetratricopeptide repeat domain"/>
    <property type="match status" value="2"/>
</dbReference>
<dbReference type="KEGG" id="saes:HBH39_05595"/>
<evidence type="ECO:0000313" key="7">
    <source>
        <dbReference type="EMBL" id="QIR14041.1"/>
    </source>
</evidence>
<comment type="similarity">
    <text evidence="5">Belongs to the Rap family.</text>
</comment>
<dbReference type="AlphaFoldDB" id="A0A6G9QJK1"/>
<evidence type="ECO:0000256" key="2">
    <source>
        <dbReference type="ARBA" id="ARBA00022490"/>
    </source>
</evidence>
<dbReference type="PROSITE" id="PS50005">
    <property type="entry name" value="TPR"/>
    <property type="match status" value="1"/>
</dbReference>
<reference evidence="7 8" key="1">
    <citation type="submission" date="2020-03" db="EMBL/GenBank/DDBJ databases">
        <title>Complete genome sequence of Shewanella sp.</title>
        <authorList>
            <person name="Kim Y.-S."/>
            <person name="Kim S.-J."/>
            <person name="Jung H.-K."/>
            <person name="Kim K.-H."/>
        </authorList>
    </citation>
    <scope>NUCLEOTIDE SEQUENCE [LARGE SCALE GENOMIC DNA]</scope>
    <source>
        <strain evidence="7 8">PN3F2</strain>
    </source>
</reference>